<dbReference type="AlphaFoldDB" id="A0AAQ1HLP6"/>
<organism evidence="3 4">
    <name type="scientific">Pseudomonas citronellolis</name>
    <dbReference type="NCBI Taxonomy" id="53408"/>
    <lineage>
        <taxon>Bacteria</taxon>
        <taxon>Pseudomonadati</taxon>
        <taxon>Pseudomonadota</taxon>
        <taxon>Gammaproteobacteria</taxon>
        <taxon>Pseudomonadales</taxon>
        <taxon>Pseudomonadaceae</taxon>
        <taxon>Pseudomonas</taxon>
    </lineage>
</organism>
<name>A0AAQ1HLP6_9PSED</name>
<comment type="caution">
    <text evidence="3">The sequence shown here is derived from an EMBL/GenBank/DDBJ whole genome shotgun (WGS) entry which is preliminary data.</text>
</comment>
<dbReference type="InterPro" id="IPR007712">
    <property type="entry name" value="RelE/ParE_toxin"/>
</dbReference>
<evidence type="ECO:0000313" key="3">
    <source>
        <dbReference type="EMBL" id="SFC64628.1"/>
    </source>
</evidence>
<dbReference type="SUPFAM" id="SSF143011">
    <property type="entry name" value="RelE-like"/>
    <property type="match status" value="1"/>
</dbReference>
<dbReference type="Proteomes" id="UP000183385">
    <property type="component" value="Unassembled WGS sequence"/>
</dbReference>
<accession>A0AAQ1HLP6</accession>
<keyword evidence="4" id="KW-1185">Reference proteome</keyword>
<dbReference type="InterPro" id="IPR035093">
    <property type="entry name" value="RelE/ParE_toxin_dom_sf"/>
</dbReference>
<dbReference type="Gene3D" id="3.30.2310.20">
    <property type="entry name" value="RelE-like"/>
    <property type="match status" value="1"/>
</dbReference>
<reference evidence="3 4" key="1">
    <citation type="submission" date="2016-10" db="EMBL/GenBank/DDBJ databases">
        <authorList>
            <person name="Varghese N."/>
            <person name="Submissions S."/>
        </authorList>
    </citation>
    <scope>NUCLEOTIDE SEQUENCE [LARGE SCALE GENOMIC DNA]</scope>
    <source>
        <strain evidence="3 4">LMG 18378</strain>
    </source>
</reference>
<dbReference type="EMBL" id="FOLS01000008">
    <property type="protein sequence ID" value="SFC64628.1"/>
    <property type="molecule type" value="Genomic_DNA"/>
</dbReference>
<dbReference type="NCBIfam" id="TIGR02385">
    <property type="entry name" value="RelE_StbE"/>
    <property type="match status" value="1"/>
</dbReference>
<sequence length="116" mass="13485">MTSKTGNNKQIKAPQQDLEDIKQYTLKFKETALKEWDRLKGPVKTQLIKKLGERLVNPRVEKDKLHGSENKDRYKIKLSASGYRLVYQVHDTEIVVEVVAVGKRERSAVYNESKKR</sequence>
<dbReference type="RefSeq" id="WP_083426757.1">
    <property type="nucleotide sequence ID" value="NZ_CP101752.1"/>
</dbReference>
<protein>
    <submittedName>
        <fullName evidence="3">mRNA interferase RelE/StbE</fullName>
    </submittedName>
</protein>
<keyword evidence="2" id="KW-1277">Toxin-antitoxin system</keyword>
<comment type="similarity">
    <text evidence="1">Belongs to the RelE toxin family.</text>
</comment>
<dbReference type="Pfam" id="PF05016">
    <property type="entry name" value="ParE_toxin"/>
    <property type="match status" value="1"/>
</dbReference>
<proteinExistence type="inferred from homology"/>
<evidence type="ECO:0000256" key="2">
    <source>
        <dbReference type="ARBA" id="ARBA00022649"/>
    </source>
</evidence>
<dbReference type="PANTHER" id="PTHR35601:SF1">
    <property type="entry name" value="TOXIN RELE"/>
    <property type="match status" value="1"/>
</dbReference>
<dbReference type="PANTHER" id="PTHR35601">
    <property type="entry name" value="TOXIN RELE"/>
    <property type="match status" value="1"/>
</dbReference>
<evidence type="ECO:0000313" key="4">
    <source>
        <dbReference type="Proteomes" id="UP000183385"/>
    </source>
</evidence>
<evidence type="ECO:0000256" key="1">
    <source>
        <dbReference type="ARBA" id="ARBA00006226"/>
    </source>
</evidence>
<gene>
    <name evidence="3" type="ORF">SAMN05216577_108138</name>
</gene>